<sequence>MLKDIQIRVVANASITPVDNGEGTIDQVVSSYTIHADDKEKVFAYAYTLRPDLQPERQAEELKS</sequence>
<name>A0A1R1ECQ0_9BACL</name>
<dbReference type="EMBL" id="MRTP01000013">
    <property type="protein sequence ID" value="OMF49587.1"/>
    <property type="molecule type" value="Genomic_DNA"/>
</dbReference>
<dbReference type="STRING" id="297318.BK138_29330"/>
<keyword evidence="2" id="KW-1185">Reference proteome</keyword>
<accession>A0A1R1ECQ0</accession>
<comment type="caution">
    <text evidence="1">The sequence shown here is derived from an EMBL/GenBank/DDBJ whole genome shotgun (WGS) entry which is preliminary data.</text>
</comment>
<proteinExistence type="predicted"/>
<evidence type="ECO:0000313" key="1">
    <source>
        <dbReference type="EMBL" id="OMF49587.1"/>
    </source>
</evidence>
<evidence type="ECO:0000313" key="2">
    <source>
        <dbReference type="Proteomes" id="UP000187172"/>
    </source>
</evidence>
<dbReference type="RefSeq" id="WP_076175066.1">
    <property type="nucleotide sequence ID" value="NZ_MRTP01000013.1"/>
</dbReference>
<organism evidence="1 2">
    <name type="scientific">Paenibacillus rhizosphaerae</name>
    <dbReference type="NCBI Taxonomy" id="297318"/>
    <lineage>
        <taxon>Bacteria</taxon>
        <taxon>Bacillati</taxon>
        <taxon>Bacillota</taxon>
        <taxon>Bacilli</taxon>
        <taxon>Bacillales</taxon>
        <taxon>Paenibacillaceae</taxon>
        <taxon>Paenibacillus</taxon>
    </lineage>
</organism>
<protein>
    <submittedName>
        <fullName evidence="1">Uncharacterized protein</fullName>
    </submittedName>
</protein>
<reference evidence="1 2" key="1">
    <citation type="submission" date="2016-11" db="EMBL/GenBank/DDBJ databases">
        <title>Paenibacillus species isolates.</title>
        <authorList>
            <person name="Beno S.M."/>
        </authorList>
    </citation>
    <scope>NUCLEOTIDE SEQUENCE [LARGE SCALE GENOMIC DNA]</scope>
    <source>
        <strain evidence="1 2">FSL R5-0378</strain>
    </source>
</reference>
<dbReference type="AlphaFoldDB" id="A0A1R1ECQ0"/>
<gene>
    <name evidence="1" type="ORF">BK138_29330</name>
</gene>
<dbReference type="Proteomes" id="UP000187172">
    <property type="component" value="Unassembled WGS sequence"/>
</dbReference>